<dbReference type="RefSeq" id="WP_380686752.1">
    <property type="nucleotide sequence ID" value="NZ_JBHRSS010000003.1"/>
</dbReference>
<gene>
    <name evidence="2" type="ORF">ACFOSU_04150</name>
</gene>
<name>A0ABV7EMG3_9GAMM</name>
<dbReference type="EMBL" id="JBHRSS010000003">
    <property type="protein sequence ID" value="MFC3103076.1"/>
    <property type="molecule type" value="Genomic_DNA"/>
</dbReference>
<evidence type="ECO:0000313" key="2">
    <source>
        <dbReference type="EMBL" id="MFC3103076.1"/>
    </source>
</evidence>
<dbReference type="Proteomes" id="UP001595462">
    <property type="component" value="Unassembled WGS sequence"/>
</dbReference>
<feature type="transmembrane region" description="Helical" evidence="1">
    <location>
        <begin position="47"/>
        <end position="72"/>
    </location>
</feature>
<keyword evidence="1" id="KW-1133">Transmembrane helix</keyword>
<accession>A0ABV7EMG3</accession>
<dbReference type="Pfam" id="PF14110">
    <property type="entry name" value="DUF4282"/>
    <property type="match status" value="1"/>
</dbReference>
<evidence type="ECO:0000256" key="1">
    <source>
        <dbReference type="SAM" id="Phobius"/>
    </source>
</evidence>
<sequence length="84" mass="9026">MKDILYFDSMLTPKLITFIYWLFLLMALVSGLGQMSGGYAGPSTTSVVMGLVTIVGGAVAARVSCELIIVIFKIHENLKPTSGK</sequence>
<keyword evidence="3" id="KW-1185">Reference proteome</keyword>
<keyword evidence="1" id="KW-0472">Membrane</keyword>
<comment type="caution">
    <text evidence="2">The sequence shown here is derived from an EMBL/GenBank/DDBJ whole genome shotgun (WGS) entry which is preliminary data.</text>
</comment>
<feature type="transmembrane region" description="Helical" evidence="1">
    <location>
        <begin position="15"/>
        <end position="35"/>
    </location>
</feature>
<proteinExistence type="predicted"/>
<protein>
    <submittedName>
        <fullName evidence="2">DUF4282 domain-containing protein</fullName>
    </submittedName>
</protein>
<keyword evidence="1" id="KW-0812">Transmembrane</keyword>
<dbReference type="InterPro" id="IPR025557">
    <property type="entry name" value="DUF4282"/>
</dbReference>
<evidence type="ECO:0000313" key="3">
    <source>
        <dbReference type="Proteomes" id="UP001595462"/>
    </source>
</evidence>
<organism evidence="2 3">
    <name type="scientific">Salinisphaera aquimarina</name>
    <dbReference type="NCBI Taxonomy" id="2094031"/>
    <lineage>
        <taxon>Bacteria</taxon>
        <taxon>Pseudomonadati</taxon>
        <taxon>Pseudomonadota</taxon>
        <taxon>Gammaproteobacteria</taxon>
        <taxon>Salinisphaerales</taxon>
        <taxon>Salinisphaeraceae</taxon>
        <taxon>Salinisphaera</taxon>
    </lineage>
</organism>
<reference evidence="3" key="1">
    <citation type="journal article" date="2019" name="Int. J. Syst. Evol. Microbiol.">
        <title>The Global Catalogue of Microorganisms (GCM) 10K type strain sequencing project: providing services to taxonomists for standard genome sequencing and annotation.</title>
        <authorList>
            <consortium name="The Broad Institute Genomics Platform"/>
            <consortium name="The Broad Institute Genome Sequencing Center for Infectious Disease"/>
            <person name="Wu L."/>
            <person name="Ma J."/>
        </authorList>
    </citation>
    <scope>NUCLEOTIDE SEQUENCE [LARGE SCALE GENOMIC DNA]</scope>
    <source>
        <strain evidence="3">KCTC 52640</strain>
    </source>
</reference>